<reference evidence="2 3" key="1">
    <citation type="submission" date="2021-05" db="EMBL/GenBank/DDBJ databases">
        <title>A novel Methanospirillum isolate from a pyrite-forming mixed culture.</title>
        <authorList>
            <person name="Bunk B."/>
            <person name="Sproer C."/>
            <person name="Spring S."/>
            <person name="Pester M."/>
        </authorList>
    </citation>
    <scope>NUCLEOTIDE SEQUENCE [LARGE SCALE GENOMIC DNA]</scope>
    <source>
        <strain evidence="2 3">J.3.6.1-F.2.7.3</strain>
    </source>
</reference>
<proteinExistence type="predicted"/>
<dbReference type="SUPFAM" id="SSF53335">
    <property type="entry name" value="S-adenosyl-L-methionine-dependent methyltransferases"/>
    <property type="match status" value="1"/>
</dbReference>
<sequence length="246" mass="27702">MKPSVEARVQSHYDDIADVYDQRYDHRERGRIYYDHIAGAVLSKIHHEGHLLDIGCGTGLFLDRYLKEGTNRTATGIDISPGMIKKAQERYPYLPYVVGNAEMLPFESETFDSISSLLAFSYLQNPGQSLHDCLRVLIPGGRLAVCTLGKNIFTSSLPALYSIGAKMKIRRVGVGSFAEHYYSAKEMYDLLDRAGFEEIEIFRCSFAHFNLAGPLFMIAKKVESFIEDNIPYLAYNLIAAGKKPEK</sequence>
<dbReference type="InterPro" id="IPR013216">
    <property type="entry name" value="Methyltransf_11"/>
</dbReference>
<dbReference type="Proteomes" id="UP000680656">
    <property type="component" value="Chromosome"/>
</dbReference>
<dbReference type="PANTHER" id="PTHR42912">
    <property type="entry name" value="METHYLTRANSFERASE"/>
    <property type="match status" value="1"/>
</dbReference>
<dbReference type="CDD" id="cd02440">
    <property type="entry name" value="AdoMet_MTases"/>
    <property type="match status" value="1"/>
</dbReference>
<dbReference type="GO" id="GO:0008757">
    <property type="term" value="F:S-adenosylmethionine-dependent methyltransferase activity"/>
    <property type="evidence" value="ECO:0007669"/>
    <property type="project" value="InterPro"/>
</dbReference>
<dbReference type="PANTHER" id="PTHR42912:SF80">
    <property type="entry name" value="METHYLTRANSFERASE DOMAIN-CONTAINING PROTEIN"/>
    <property type="match status" value="1"/>
</dbReference>
<dbReference type="InterPro" id="IPR029063">
    <property type="entry name" value="SAM-dependent_MTases_sf"/>
</dbReference>
<organism evidence="2 3">
    <name type="scientific">Methanospirillum purgamenti</name>
    <dbReference type="NCBI Taxonomy" id="2834276"/>
    <lineage>
        <taxon>Archaea</taxon>
        <taxon>Methanobacteriati</taxon>
        <taxon>Methanobacteriota</taxon>
        <taxon>Stenosarchaea group</taxon>
        <taxon>Methanomicrobia</taxon>
        <taxon>Methanomicrobiales</taxon>
        <taxon>Methanospirillaceae</taxon>
        <taxon>Methanospirillum</taxon>
    </lineage>
</organism>
<name>A0A8E7AZJ6_9EURY</name>
<keyword evidence="2" id="KW-0808">Transferase</keyword>
<feature type="domain" description="Methyltransferase type 11" evidence="1">
    <location>
        <begin position="52"/>
        <end position="144"/>
    </location>
</feature>
<accession>A0A8E7AZJ6</accession>
<dbReference type="Pfam" id="PF08241">
    <property type="entry name" value="Methyltransf_11"/>
    <property type="match status" value="1"/>
</dbReference>
<dbReference type="GeneID" id="65565293"/>
<keyword evidence="2" id="KW-0489">Methyltransferase</keyword>
<evidence type="ECO:0000259" key="1">
    <source>
        <dbReference type="Pfam" id="PF08241"/>
    </source>
</evidence>
<dbReference type="KEGG" id="mrtj:KHC33_09445"/>
<keyword evidence="3" id="KW-1185">Reference proteome</keyword>
<dbReference type="AlphaFoldDB" id="A0A8E7AZJ6"/>
<evidence type="ECO:0000313" key="2">
    <source>
        <dbReference type="EMBL" id="QVV87591.1"/>
    </source>
</evidence>
<dbReference type="EMBL" id="CP075546">
    <property type="protein sequence ID" value="QVV87591.1"/>
    <property type="molecule type" value="Genomic_DNA"/>
</dbReference>
<protein>
    <submittedName>
        <fullName evidence="2">Methyltransferase domain-containing protein</fullName>
    </submittedName>
</protein>
<evidence type="ECO:0000313" key="3">
    <source>
        <dbReference type="Proteomes" id="UP000680656"/>
    </source>
</evidence>
<dbReference type="GO" id="GO:0032259">
    <property type="term" value="P:methylation"/>
    <property type="evidence" value="ECO:0007669"/>
    <property type="project" value="UniProtKB-KW"/>
</dbReference>
<gene>
    <name evidence="2" type="ORF">KHC33_09445</name>
</gene>
<dbReference type="Gene3D" id="3.40.50.150">
    <property type="entry name" value="Vaccinia Virus protein VP39"/>
    <property type="match status" value="1"/>
</dbReference>
<dbReference type="RefSeq" id="WP_214418411.1">
    <property type="nucleotide sequence ID" value="NZ_CP075546.1"/>
</dbReference>
<dbReference type="InterPro" id="IPR050508">
    <property type="entry name" value="Methyltransf_Superfamily"/>
</dbReference>